<dbReference type="EMBL" id="FNDQ01000010">
    <property type="protein sequence ID" value="SDH67756.1"/>
    <property type="molecule type" value="Genomic_DNA"/>
</dbReference>
<accession>A0A1G8ECZ3</accession>
<dbReference type="Proteomes" id="UP000243588">
    <property type="component" value="Unassembled WGS sequence"/>
</dbReference>
<dbReference type="Pfam" id="PF07396">
    <property type="entry name" value="Porin_O_P"/>
    <property type="match status" value="1"/>
</dbReference>
<dbReference type="InterPro" id="IPR010870">
    <property type="entry name" value="Porin_O/P"/>
</dbReference>
<dbReference type="RefSeq" id="WP_090408154.1">
    <property type="nucleotide sequence ID" value="NZ_FNDQ01000010.1"/>
</dbReference>
<protein>
    <submittedName>
        <fullName evidence="2">Phosphate-selective porin O and P</fullName>
    </submittedName>
</protein>
<dbReference type="AlphaFoldDB" id="A0A1G8ECZ3"/>
<keyword evidence="3" id="KW-1185">Reference proteome</keyword>
<reference evidence="3" key="1">
    <citation type="submission" date="2016-10" db="EMBL/GenBank/DDBJ databases">
        <authorList>
            <person name="Varghese N."/>
            <person name="Submissions S."/>
        </authorList>
    </citation>
    <scope>NUCLEOTIDE SEQUENCE [LARGE SCALE GENOMIC DNA]</scope>
    <source>
        <strain evidence="3">DSM 23313</strain>
    </source>
</reference>
<evidence type="ECO:0000313" key="3">
    <source>
        <dbReference type="Proteomes" id="UP000243588"/>
    </source>
</evidence>
<feature type="chain" id="PRO_5017292412" evidence="1">
    <location>
        <begin position="20"/>
        <end position="382"/>
    </location>
</feature>
<gene>
    <name evidence="2" type="ORF">SAMN05421818_11047</name>
</gene>
<evidence type="ECO:0000313" key="2">
    <source>
        <dbReference type="EMBL" id="SDH67756.1"/>
    </source>
</evidence>
<feature type="signal peptide" evidence="1">
    <location>
        <begin position="1"/>
        <end position="19"/>
    </location>
</feature>
<sequence>MKKKYLLGAMLISTMMLHAQETPKSGEAQKSVETLKVEEAPKADATLFDVILPTQKVEKEEKPNDINVFLDSKFENKTIINSKEPNESGFQIAQARVYLEGNYKNKLRYYLRYRLNESVAKNALELAYFDYDINDKWTVTVGKQFTAWGSWDLLYNASEYYMFSNEFSSLELFSLGAAATYKTAGQAFKLQVISQGEQFTAENYRNKAYAGLFLWEGALFNDHFKTRYGYEIFQHDSKRYYSWVTLGNQVNFDKVVLELDWMYGFHNLADKELTPFSADTKVAYVKDNATVFSAKYHFKKFTPYVKAMYNYREDLDNNVAYSLTGISTALEYYPFEKAPFKTIRLYAAYNYLNYNYQKHEVRPSDKHEHQIAVGMRWNVPFF</sequence>
<organism evidence="2 3">
    <name type="scientific">Myroides phaeus</name>
    <dbReference type="NCBI Taxonomy" id="702745"/>
    <lineage>
        <taxon>Bacteria</taxon>
        <taxon>Pseudomonadati</taxon>
        <taxon>Bacteroidota</taxon>
        <taxon>Flavobacteriia</taxon>
        <taxon>Flavobacteriales</taxon>
        <taxon>Flavobacteriaceae</taxon>
        <taxon>Myroides</taxon>
    </lineage>
</organism>
<dbReference type="STRING" id="702745.SAMN05421818_11047"/>
<dbReference type="InterPro" id="IPR023614">
    <property type="entry name" value="Porin_dom_sf"/>
</dbReference>
<proteinExistence type="predicted"/>
<evidence type="ECO:0000256" key="1">
    <source>
        <dbReference type="SAM" id="SignalP"/>
    </source>
</evidence>
<dbReference type="SUPFAM" id="SSF56935">
    <property type="entry name" value="Porins"/>
    <property type="match status" value="1"/>
</dbReference>
<keyword evidence="1" id="KW-0732">Signal</keyword>
<name>A0A1G8ECZ3_9FLAO</name>
<dbReference type="Gene3D" id="2.40.160.10">
    <property type="entry name" value="Porin"/>
    <property type="match status" value="1"/>
</dbReference>